<comment type="caution">
    <text evidence="9">The sequence shown here is derived from an EMBL/GenBank/DDBJ whole genome shotgun (WGS) entry which is preliminary data.</text>
</comment>
<keyword evidence="2" id="KW-0004">4Fe-4S</keyword>
<dbReference type="PANTHER" id="PTHR30176:SF3">
    <property type="entry name" value="FERREDOXIN-TYPE PROTEIN NAPH"/>
    <property type="match status" value="1"/>
</dbReference>
<keyword evidence="4" id="KW-0249">Electron transport</keyword>
<evidence type="ECO:0000256" key="5">
    <source>
        <dbReference type="ARBA" id="ARBA00023004"/>
    </source>
</evidence>
<feature type="transmembrane region" description="Helical" evidence="7">
    <location>
        <begin position="169"/>
        <end position="191"/>
    </location>
</feature>
<proteinExistence type="predicted"/>
<reference evidence="9 10" key="1">
    <citation type="submission" date="2019-07" db="EMBL/GenBank/DDBJ databases">
        <title>Insights of Desulfuromonas acetexigens electromicrobiology.</title>
        <authorList>
            <person name="Katuri K."/>
            <person name="Sapireddy V."/>
            <person name="Shaw D.R."/>
            <person name="Saikaly P."/>
        </authorList>
    </citation>
    <scope>NUCLEOTIDE SEQUENCE [LARGE SCALE GENOMIC DNA]</scope>
    <source>
        <strain evidence="9 10">2873</strain>
    </source>
</reference>
<keyword evidence="7" id="KW-0472">Membrane</keyword>
<keyword evidence="7" id="KW-1133">Transmembrane helix</keyword>
<protein>
    <submittedName>
        <fullName evidence="9">4Fe-4S binding protein</fullName>
    </submittedName>
</protein>
<keyword evidence="7" id="KW-0812">Transmembrane</keyword>
<dbReference type="AlphaFoldDB" id="A0A550JGC9"/>
<dbReference type="EMBL" id="VJVV01000004">
    <property type="protein sequence ID" value="TRO82272.1"/>
    <property type="molecule type" value="Genomic_DNA"/>
</dbReference>
<evidence type="ECO:0000256" key="1">
    <source>
        <dbReference type="ARBA" id="ARBA00022448"/>
    </source>
</evidence>
<keyword evidence="1" id="KW-0813">Transport</keyword>
<dbReference type="SUPFAM" id="SSF54862">
    <property type="entry name" value="4Fe-4S ferredoxins"/>
    <property type="match status" value="1"/>
</dbReference>
<feature type="transmembrane region" description="Helical" evidence="7">
    <location>
        <begin position="71"/>
        <end position="91"/>
    </location>
</feature>
<feature type="transmembrane region" description="Helical" evidence="7">
    <location>
        <begin position="121"/>
        <end position="138"/>
    </location>
</feature>
<dbReference type="Proteomes" id="UP000317155">
    <property type="component" value="Unassembled WGS sequence"/>
</dbReference>
<evidence type="ECO:0000256" key="6">
    <source>
        <dbReference type="ARBA" id="ARBA00023014"/>
    </source>
</evidence>
<dbReference type="PROSITE" id="PS51379">
    <property type="entry name" value="4FE4S_FER_2"/>
    <property type="match status" value="1"/>
</dbReference>
<evidence type="ECO:0000313" key="10">
    <source>
        <dbReference type="Proteomes" id="UP000317155"/>
    </source>
</evidence>
<evidence type="ECO:0000256" key="3">
    <source>
        <dbReference type="ARBA" id="ARBA00022723"/>
    </source>
</evidence>
<feature type="domain" description="4Fe-4S ferredoxin-type" evidence="8">
    <location>
        <begin position="230"/>
        <end position="259"/>
    </location>
</feature>
<sequence length="261" mass="28722">MSETTSCELSEAVTEKGPVALTRWRRLSQATMLVVLGQWSFYGIFRCPFIVPYVSCQNCPVVTCHGRLFSLFWGFWLLLPVSVLLFGRAYCGWLCPGGLVNQLFAQTAPFSLRLKNRLTTLAPYGKYLTLAVALYVWLGMGQPRTNIPIRVGEFFGAVALTFEHADLSWLVRTSVVLGLTALGLIFANAWCRYFCPAGGLLEAVKGIAFFKVYKTHSCNDCDKCRKVCPMGTRPGEVDCTNCGDCLPVCSVDAIGIGRGKA</sequence>
<evidence type="ECO:0000313" key="9">
    <source>
        <dbReference type="EMBL" id="TRO82272.1"/>
    </source>
</evidence>
<gene>
    <name evidence="9" type="ORF">FL622_06760</name>
</gene>
<keyword evidence="3" id="KW-0479">Metal-binding</keyword>
<evidence type="ECO:0000259" key="8">
    <source>
        <dbReference type="PROSITE" id="PS51379"/>
    </source>
</evidence>
<dbReference type="OrthoDB" id="9811700at2"/>
<dbReference type="Pfam" id="PF12801">
    <property type="entry name" value="Fer4_5"/>
    <property type="match status" value="2"/>
</dbReference>
<name>A0A550JGC9_9BACT</name>
<organism evidence="9 10">
    <name type="scientific">Trichloromonas acetexigens</name>
    <dbReference type="NCBI Taxonomy" id="38815"/>
    <lineage>
        <taxon>Bacteria</taxon>
        <taxon>Pseudomonadati</taxon>
        <taxon>Thermodesulfobacteriota</taxon>
        <taxon>Desulfuromonadia</taxon>
        <taxon>Desulfuromonadales</taxon>
        <taxon>Trichloromonadaceae</taxon>
        <taxon>Trichloromonas</taxon>
    </lineage>
</organism>
<evidence type="ECO:0000256" key="2">
    <source>
        <dbReference type="ARBA" id="ARBA00022485"/>
    </source>
</evidence>
<evidence type="ECO:0000256" key="7">
    <source>
        <dbReference type="SAM" id="Phobius"/>
    </source>
</evidence>
<dbReference type="GO" id="GO:0051539">
    <property type="term" value="F:4 iron, 4 sulfur cluster binding"/>
    <property type="evidence" value="ECO:0007669"/>
    <property type="project" value="UniProtKB-KW"/>
</dbReference>
<keyword evidence="6" id="KW-0411">Iron-sulfur</keyword>
<dbReference type="GO" id="GO:0046872">
    <property type="term" value="F:metal ion binding"/>
    <property type="evidence" value="ECO:0007669"/>
    <property type="project" value="UniProtKB-KW"/>
</dbReference>
<dbReference type="RefSeq" id="WP_092057311.1">
    <property type="nucleotide sequence ID" value="NZ_FOJJ01000034.1"/>
</dbReference>
<evidence type="ECO:0000256" key="4">
    <source>
        <dbReference type="ARBA" id="ARBA00022982"/>
    </source>
</evidence>
<keyword evidence="10" id="KW-1185">Reference proteome</keyword>
<dbReference type="GO" id="GO:0005886">
    <property type="term" value="C:plasma membrane"/>
    <property type="evidence" value="ECO:0007669"/>
    <property type="project" value="TreeGrafter"/>
</dbReference>
<keyword evidence="5" id="KW-0408">Iron</keyword>
<feature type="transmembrane region" description="Helical" evidence="7">
    <location>
        <begin position="30"/>
        <end position="51"/>
    </location>
</feature>
<accession>A0A550JGC9</accession>
<dbReference type="PANTHER" id="PTHR30176">
    <property type="entry name" value="FERREDOXIN-TYPE PROTEIN NAPH"/>
    <property type="match status" value="1"/>
</dbReference>
<dbReference type="InterPro" id="IPR051684">
    <property type="entry name" value="Electron_Trans/Redox"/>
</dbReference>
<dbReference type="InterPro" id="IPR017896">
    <property type="entry name" value="4Fe4S_Fe-S-bd"/>
</dbReference>